<keyword evidence="1" id="KW-0175">Coiled coil</keyword>
<reference evidence="3 4" key="1">
    <citation type="submission" date="2020-11" db="EMBL/GenBank/DDBJ databases">
        <title>Sequencing the genomes of 1000 actinobacteria strains.</title>
        <authorList>
            <person name="Klenk H.-P."/>
        </authorList>
    </citation>
    <scope>NUCLEOTIDE SEQUENCE [LARGE SCALE GENOMIC DNA]</scope>
    <source>
        <strain evidence="3 4">DSM 101695</strain>
    </source>
</reference>
<keyword evidence="4" id="KW-1185">Reference proteome</keyword>
<gene>
    <name evidence="3" type="ORF">IW249_005513</name>
</gene>
<dbReference type="EMBL" id="JADOTY010000001">
    <property type="protein sequence ID" value="MBG6105099.1"/>
    <property type="molecule type" value="Genomic_DNA"/>
</dbReference>
<evidence type="ECO:0000313" key="3">
    <source>
        <dbReference type="EMBL" id="MBG6105099.1"/>
    </source>
</evidence>
<dbReference type="InterPro" id="IPR022205">
    <property type="entry name" value="DUF3732"/>
</dbReference>
<feature type="region of interest" description="Disordered" evidence="2">
    <location>
        <begin position="265"/>
        <end position="285"/>
    </location>
</feature>
<evidence type="ECO:0000313" key="4">
    <source>
        <dbReference type="Proteomes" id="UP000631791"/>
    </source>
</evidence>
<organism evidence="3 4">
    <name type="scientific">Micromonospora vinacea</name>
    <dbReference type="NCBI Taxonomy" id="709878"/>
    <lineage>
        <taxon>Bacteria</taxon>
        <taxon>Bacillati</taxon>
        <taxon>Actinomycetota</taxon>
        <taxon>Actinomycetes</taxon>
        <taxon>Micromonosporales</taxon>
        <taxon>Micromonosporaceae</taxon>
        <taxon>Micromonospora</taxon>
    </lineage>
</organism>
<evidence type="ECO:0008006" key="5">
    <source>
        <dbReference type="Google" id="ProtNLM"/>
    </source>
</evidence>
<dbReference type="Proteomes" id="UP000631791">
    <property type="component" value="Unassembled WGS sequence"/>
</dbReference>
<evidence type="ECO:0000256" key="1">
    <source>
        <dbReference type="SAM" id="Coils"/>
    </source>
</evidence>
<dbReference type="Pfam" id="PF12532">
    <property type="entry name" value="DUF3732"/>
    <property type="match status" value="1"/>
</dbReference>
<feature type="coiled-coil region" evidence="1">
    <location>
        <begin position="197"/>
        <end position="224"/>
    </location>
</feature>
<evidence type="ECO:0000256" key="2">
    <source>
        <dbReference type="SAM" id="MobiDB-lite"/>
    </source>
</evidence>
<sequence length="649" mass="72098">MNLLAIVLYNRAGQKRVVPLNPGELNIITGVSATGKSSLLEIVEFCMGRNDIAIPIGPVSDTVAWYAVLLQLPSTRAFVGRPAPRPGHASTQQAMLEFGGDLQPPDFGDLTINADSATVREQVGQLIGIGENLHILHASAQEGTLVANLGHALLMCLQSQSEIGNRDRLFHRQDEIWIRQALRETLPYFLGADRGDQAFKHRQLEAARRKMARLEADLVTAEKLYSDVDVDLRALLTEAHLKGLVSTAEASGRDSALDALAAALESPPTDGASADNGGDGRPDLEQQCDDLRVQLRTLGEQRALLADHEHRSLEYQAAVRSGVGRLESLELMRPDDRIGADTCPLCGSGLAEPDPEISDLQRTLVDLREQLGAAETAQPRRMAALSELDRRSDNVRLELRRLDAVLAGVRAAEATVGAQRSRREDQAFTKGRIDFYLTRLRLFGDDDTLNALRVNAELTRQDIERLIDELDPEEEQRQVNSRLLSIEADITRWARRLGLAHSDNGIHLDIKNLEVVIGTEKGIVPLSRIGSAESWIGYHVVTHLALHRYFILQGRPVPHFLMLDQPTQAYYPSDIEEKEGESSNDRDAVIRLFELMRDVIAELTPQMQIIVCDHANLPEPWFQDAVRQNWRRSSALIPSEWIDALTLDQ</sequence>
<comment type="caution">
    <text evidence="3">The sequence shown here is derived from an EMBL/GenBank/DDBJ whole genome shotgun (WGS) entry which is preliminary data.</text>
</comment>
<proteinExistence type="predicted"/>
<dbReference type="RefSeq" id="WP_196923438.1">
    <property type="nucleotide sequence ID" value="NZ_JADOTY010000001.1"/>
</dbReference>
<name>A0ABS0KAV4_9ACTN</name>
<protein>
    <recommendedName>
        <fullName evidence="5">DUF3732 domain-containing protein</fullName>
    </recommendedName>
</protein>
<accession>A0ABS0KAV4</accession>